<evidence type="ECO:0000313" key="2">
    <source>
        <dbReference type="EMBL" id="CZT52891.1"/>
    </source>
</evidence>
<sequence length="765" mass="86927">MESSVSYSICKRYKTDTSIFIKWLVDNGTQCGYKTVRSHESRQGASIKRVGSKRSEDKHVEFIRTKSLVDINELVPLANAIVASKKIVRVPADIIRAGLRAISARKRSAAFFQRETSDEDEKKAADNRGHSHFIYLMETVLFTLQPRFASSAGAGSTAAKSSDTIVENIENRFATLAVEEPSEPKTGPAPTTEMQFYELRASQEDLKQGENLFALFCLFDDLARMRSYVLKTWEQFKQGKVDLITASVITNMAFQLAIKSQDEILVDFPVPADYQDVLSFLIFRLAHKSAETGVEIEGKIAENLREWIYVPAYTMLRKFCKVLVPESVPMMKRGHLGDYHRENDRTKLSKSQRSLEDLVVLMEILPEFCFISKRKIDMFARDELTRGLGQFAITKEIPVWLVFATTIFLDIHHILRGKVELGFTELQARTKMAKAQFDKYFELSRGLRKPDSWSTNELFFKQIRDQMSYCILNDAIFPHKTETYWQVFGCAPAEATEKFYLYKRHPILCGIQAFAVILEVQQLGIVLNNGMGTVVFPAHFYNALKQNDASCASWPMMDEVIALHGAECMFVGGIPTTMKDCFKQICLMLGYSPAQYAKDQRNPKPIVSKKGPRGLRATSPLTELFYQGLREPDARDADLAANPTAKKLRHEWATTKRLTSIQLLEALGTSIPQELPKLEFDYFAMHAQSIGLLRRMKRDLDADYIRFFGSANYIENESQLPYLGPWALMAADRFAGSTTHTDAGHRFLSKAPKVMEKYLREEGVI</sequence>
<dbReference type="EMBL" id="FJVC01000651">
    <property type="protein sequence ID" value="CZT52891.1"/>
    <property type="molecule type" value="Genomic_DNA"/>
</dbReference>
<dbReference type="Pfam" id="PF20253">
    <property type="entry name" value="DUF6604"/>
    <property type="match status" value="1"/>
</dbReference>
<keyword evidence="3" id="KW-1185">Reference proteome</keyword>
<proteinExistence type="predicted"/>
<dbReference type="PANTHER" id="PTHR38795">
    <property type="entry name" value="DUF6604 DOMAIN-CONTAINING PROTEIN"/>
    <property type="match status" value="1"/>
</dbReference>
<organism evidence="2 3">
    <name type="scientific">Rhynchosporium secalis</name>
    <name type="common">Barley scald fungus</name>
    <dbReference type="NCBI Taxonomy" id="38038"/>
    <lineage>
        <taxon>Eukaryota</taxon>
        <taxon>Fungi</taxon>
        <taxon>Dikarya</taxon>
        <taxon>Ascomycota</taxon>
        <taxon>Pezizomycotina</taxon>
        <taxon>Leotiomycetes</taxon>
        <taxon>Helotiales</taxon>
        <taxon>Ploettnerulaceae</taxon>
        <taxon>Rhynchosporium</taxon>
    </lineage>
</organism>
<evidence type="ECO:0000259" key="1">
    <source>
        <dbReference type="Pfam" id="PF20253"/>
    </source>
</evidence>
<evidence type="ECO:0000313" key="3">
    <source>
        <dbReference type="Proteomes" id="UP000177625"/>
    </source>
</evidence>
<protein>
    <recommendedName>
        <fullName evidence="1">DUF6604 domain-containing protein</fullName>
    </recommendedName>
</protein>
<dbReference type="Proteomes" id="UP000177625">
    <property type="component" value="Unassembled WGS sequence"/>
</dbReference>
<dbReference type="InterPro" id="IPR046539">
    <property type="entry name" value="DUF6604"/>
</dbReference>
<accession>A0A1E1MUY7</accession>
<dbReference type="AlphaFoldDB" id="A0A1E1MUY7"/>
<name>A0A1E1MUY7_RHYSE</name>
<feature type="domain" description="DUF6604" evidence="1">
    <location>
        <begin position="11"/>
        <end position="265"/>
    </location>
</feature>
<dbReference type="PANTHER" id="PTHR38795:SF1">
    <property type="entry name" value="DUF6604 DOMAIN-CONTAINING PROTEIN"/>
    <property type="match status" value="1"/>
</dbReference>
<reference evidence="3" key="1">
    <citation type="submission" date="2016-03" db="EMBL/GenBank/DDBJ databases">
        <authorList>
            <person name="Guldener U."/>
        </authorList>
    </citation>
    <scope>NUCLEOTIDE SEQUENCE [LARGE SCALE GENOMIC DNA]</scope>
</reference>
<gene>
    <name evidence="2" type="ORF">RSE6_14293</name>
</gene>